<feature type="transmembrane region" description="Helical" evidence="7">
    <location>
        <begin position="57"/>
        <end position="80"/>
    </location>
</feature>
<evidence type="ECO:0000256" key="7">
    <source>
        <dbReference type="SAM" id="Phobius"/>
    </source>
</evidence>
<feature type="transmembrane region" description="Helical" evidence="7">
    <location>
        <begin position="313"/>
        <end position="333"/>
    </location>
</feature>
<proteinExistence type="inferred from homology"/>
<keyword evidence="5 7" id="KW-1133">Transmembrane helix</keyword>
<protein>
    <submittedName>
        <fullName evidence="8">Chromate transporter-domain-containing protein</fullName>
    </submittedName>
</protein>
<keyword evidence="4 7" id="KW-0812">Transmembrane</keyword>
<dbReference type="Proteomes" id="UP001182556">
    <property type="component" value="Unassembled WGS sequence"/>
</dbReference>
<gene>
    <name evidence="8" type="ORF">DB88DRAFT_536841</name>
</gene>
<feature type="transmembrane region" description="Helical" evidence="7">
    <location>
        <begin position="213"/>
        <end position="235"/>
    </location>
</feature>
<comment type="similarity">
    <text evidence="2">Belongs to the chromate ion transporter (CHR) (TC 2.A.51) family.</text>
</comment>
<feature type="transmembrane region" description="Helical" evidence="7">
    <location>
        <begin position="173"/>
        <end position="193"/>
    </location>
</feature>
<feature type="transmembrane region" description="Helical" evidence="7">
    <location>
        <begin position="380"/>
        <end position="400"/>
    </location>
</feature>
<dbReference type="AlphaFoldDB" id="A0AAD9CRU3"/>
<evidence type="ECO:0000256" key="5">
    <source>
        <dbReference type="ARBA" id="ARBA00022989"/>
    </source>
</evidence>
<evidence type="ECO:0000313" key="9">
    <source>
        <dbReference type="Proteomes" id="UP001182556"/>
    </source>
</evidence>
<keyword evidence="3" id="KW-1003">Cell membrane</keyword>
<evidence type="ECO:0000256" key="3">
    <source>
        <dbReference type="ARBA" id="ARBA00022475"/>
    </source>
</evidence>
<dbReference type="PANTHER" id="PTHR33567">
    <property type="entry name" value="CHROMATE ION TRANSPORTER (EUROFUNG)"/>
    <property type="match status" value="1"/>
</dbReference>
<dbReference type="GO" id="GO:0015109">
    <property type="term" value="F:chromate transmembrane transporter activity"/>
    <property type="evidence" value="ECO:0007669"/>
    <property type="project" value="InterPro"/>
</dbReference>
<dbReference type="InterPro" id="IPR003370">
    <property type="entry name" value="Chromate_transpt"/>
</dbReference>
<dbReference type="GO" id="GO:0005886">
    <property type="term" value="C:plasma membrane"/>
    <property type="evidence" value="ECO:0007669"/>
    <property type="project" value="UniProtKB-SubCell"/>
</dbReference>
<feature type="transmembrane region" description="Helical" evidence="7">
    <location>
        <begin position="247"/>
        <end position="273"/>
    </location>
</feature>
<evidence type="ECO:0000313" key="8">
    <source>
        <dbReference type="EMBL" id="KAK1920704.1"/>
    </source>
</evidence>
<evidence type="ECO:0000256" key="6">
    <source>
        <dbReference type="ARBA" id="ARBA00023136"/>
    </source>
</evidence>
<feature type="transmembrane region" description="Helical" evidence="7">
    <location>
        <begin position="279"/>
        <end position="301"/>
    </location>
</feature>
<comment type="caution">
    <text evidence="8">The sequence shown here is derived from an EMBL/GenBank/DDBJ whole genome shotgun (WGS) entry which is preliminary data.</text>
</comment>
<accession>A0AAD9CRU3</accession>
<dbReference type="PANTHER" id="PTHR33567:SF3">
    <property type="entry name" value="CHROMATE ION TRANSPORTER (EUROFUNG)"/>
    <property type="match status" value="1"/>
</dbReference>
<reference evidence="8" key="1">
    <citation type="submission" date="2023-02" db="EMBL/GenBank/DDBJ databases">
        <title>Identification and recombinant expression of a fungal hydrolase from Papiliotrema laurentii that hydrolyzes apple cutin and clears colloidal polyester polyurethane.</title>
        <authorList>
            <consortium name="DOE Joint Genome Institute"/>
            <person name="Roman V.A."/>
            <person name="Bojanowski C."/>
            <person name="Crable B.R."/>
            <person name="Wagner D.N."/>
            <person name="Hung C.S."/>
            <person name="Nadeau L.J."/>
            <person name="Schratz L."/>
            <person name="Haridas S."/>
            <person name="Pangilinan J."/>
            <person name="Lipzen A."/>
            <person name="Na H."/>
            <person name="Yan M."/>
            <person name="Ng V."/>
            <person name="Grigoriev I.V."/>
            <person name="Spatafora J.W."/>
            <person name="Barlow D."/>
            <person name="Biffinger J."/>
            <person name="Kelley-Loughnane N."/>
            <person name="Varaljay V.A."/>
            <person name="Crookes-Goodson W.J."/>
        </authorList>
    </citation>
    <scope>NUCLEOTIDE SEQUENCE</scope>
    <source>
        <strain evidence="8">5307AH</strain>
    </source>
</reference>
<dbReference type="EMBL" id="JAODAN010000013">
    <property type="protein sequence ID" value="KAK1920704.1"/>
    <property type="molecule type" value="Genomic_DNA"/>
</dbReference>
<keyword evidence="6 7" id="KW-0472">Membrane</keyword>
<comment type="subcellular location">
    <subcellularLocation>
        <location evidence="1">Cell membrane</location>
        <topology evidence="1">Multi-pass membrane protein</topology>
    </subcellularLocation>
</comment>
<sequence>MFCCSTPPPFPCQDYAIWIDPKNFLDLFALGNALPGPGSTQLAFSIAVVKHGVAAGLLAFGLWSLPGTFGMAGLAVAVAWIPNTLPDIVDFALVMAHAPWMYPTLIAAGGVSTLVWDFRRHWIRRIKRIGRGRSDGASDQVEMTRVGEQVDRAAEVVGELVTPRPTSSPLNVVSVRVAIALLVGVVATLTVPLATRAGLKNTGRPVPRALDFFSNMIVAGTILFGGGPVVIPLLRDYVVNEGHSRDFLLIFAILQAFPGPNFDFAVALGVLSLPSARPLGALLGYLGIFLPGILLGLLPLYSSWRDKSIARSIIRGLNATASGLVFTAVWQLFLVGHIYQSAEGIQDQATRSGPLTDNPFWAVVGSGSFLATRDYVNPPWLSIAGAGLAGLAWFGVRVGARMRYAILTA</sequence>
<evidence type="ECO:0000256" key="2">
    <source>
        <dbReference type="ARBA" id="ARBA00005262"/>
    </source>
</evidence>
<organism evidence="8 9">
    <name type="scientific">Papiliotrema laurentii</name>
    <name type="common">Cryptococcus laurentii</name>
    <dbReference type="NCBI Taxonomy" id="5418"/>
    <lineage>
        <taxon>Eukaryota</taxon>
        <taxon>Fungi</taxon>
        <taxon>Dikarya</taxon>
        <taxon>Basidiomycota</taxon>
        <taxon>Agaricomycotina</taxon>
        <taxon>Tremellomycetes</taxon>
        <taxon>Tremellales</taxon>
        <taxon>Rhynchogastremaceae</taxon>
        <taxon>Papiliotrema</taxon>
    </lineage>
</organism>
<name>A0AAD9CRU3_PAPLA</name>
<evidence type="ECO:0000256" key="1">
    <source>
        <dbReference type="ARBA" id="ARBA00004651"/>
    </source>
</evidence>
<keyword evidence="9" id="KW-1185">Reference proteome</keyword>
<feature type="transmembrane region" description="Helical" evidence="7">
    <location>
        <begin position="100"/>
        <end position="118"/>
    </location>
</feature>
<evidence type="ECO:0000256" key="4">
    <source>
        <dbReference type="ARBA" id="ARBA00022692"/>
    </source>
</evidence>
<dbReference type="Pfam" id="PF02417">
    <property type="entry name" value="Chromate_transp"/>
    <property type="match status" value="2"/>
</dbReference>